<organism evidence="9 10">
    <name type="scientific">Paracoccus fistulariae</name>
    <dbReference type="NCBI Taxonomy" id="658446"/>
    <lineage>
        <taxon>Bacteria</taxon>
        <taxon>Pseudomonadati</taxon>
        <taxon>Pseudomonadota</taxon>
        <taxon>Alphaproteobacteria</taxon>
        <taxon>Rhodobacterales</taxon>
        <taxon>Paracoccaceae</taxon>
        <taxon>Paracoccus</taxon>
    </lineage>
</organism>
<dbReference type="Gene3D" id="2.150.10.10">
    <property type="entry name" value="Serralysin-like metalloprotease, C-terminal"/>
    <property type="match status" value="1"/>
</dbReference>
<dbReference type="PANTHER" id="PTHR38340:SF1">
    <property type="entry name" value="S-LAYER PROTEIN"/>
    <property type="match status" value="1"/>
</dbReference>
<accession>A0ABY7SL93</accession>
<evidence type="ECO:0000256" key="2">
    <source>
        <dbReference type="ARBA" id="ARBA00004613"/>
    </source>
</evidence>
<name>A0ABY7SL93_9RHOB</name>
<reference evidence="9 10" key="1">
    <citation type="submission" date="2021-01" db="EMBL/GenBank/DDBJ databases">
        <title>Biogeographic distribution of Paracoccus.</title>
        <authorList>
            <person name="Hollensteiner J."/>
            <person name="Leineberger J."/>
            <person name="Brinkhoff T."/>
            <person name="Daniel R."/>
        </authorList>
    </citation>
    <scope>NUCLEOTIDE SEQUENCE [LARGE SCALE GENOMIC DNA]</scope>
    <source>
        <strain evidence="9 10">KCTC 22803</strain>
    </source>
</reference>
<dbReference type="InterPro" id="IPR011049">
    <property type="entry name" value="Serralysin-like_metalloprot_C"/>
</dbReference>
<gene>
    <name evidence="9" type="ORF">JHX87_15195</name>
</gene>
<sequence>MSVFDYKDLSGAEAAELVALTHRLAGVSQMNGMPQMGALMQGGVLSGGAVATGLPEGWRNVGAAELGLDPSVVDAQGFIKLTSPLTGNLPGGPQLMIFAEENPDGSIARLAVSYAGTNNLADVIDYTQLNSGEMSAAMEPVLSALRSFAEGQGLTGEDVIVTGYSLGGGYTNIQARFADQLAGGFFADSLYVGHDGPVIHDDPGRVLNVGYENDVIFRATGTAEDFWDAIGQADPLLSNNDNSYQTTTDNLVIFDGAYAGAEVTLQIDSILNLMSWWGHVGGVFSDALQRVGNSAFYEFTSQDSAIVVSNLGADLRGLVWVRDKAAPTSDHHGAPGFIVGTAYDDRLADGLKGDWLDGGAGDDLIRVEHGLNRVDGGQGEDILQIVTRVADLQVYRLADGTMVFDSGKSLTLASDIEAVQIKHPGLLGGTTDYSIKGDRLEDEHWSFFELGDRDIAYGQAVSGLGSDEVLSGRVVFGQAGDDRITGTSGADLLHGGEGGDQLSGGRGNDRLFGAEGDDQLSAGAGLDRLAGGQGDDVFIFDAAVSGRAIVEDFNLMSGDQDQLMFRGGDGQAALAAAQQQGSDVVIEFGRMVIVLEEVQLADLENSLLL</sequence>
<comment type="subcellular location">
    <subcellularLocation>
        <location evidence="1">Membrane</location>
    </subcellularLocation>
    <subcellularLocation>
        <location evidence="2">Secreted</location>
    </subcellularLocation>
</comment>
<evidence type="ECO:0000313" key="9">
    <source>
        <dbReference type="EMBL" id="WCR06802.1"/>
    </source>
</evidence>
<dbReference type="SUPFAM" id="SSF51120">
    <property type="entry name" value="beta-Roll"/>
    <property type="match status" value="2"/>
</dbReference>
<keyword evidence="5" id="KW-0677">Repeat</keyword>
<keyword evidence="3" id="KW-0964">Secreted</keyword>
<evidence type="ECO:0000256" key="4">
    <source>
        <dbReference type="ARBA" id="ARBA00022656"/>
    </source>
</evidence>
<evidence type="ECO:0008006" key="11">
    <source>
        <dbReference type="Google" id="ProtNLM"/>
    </source>
</evidence>
<evidence type="ECO:0000256" key="3">
    <source>
        <dbReference type="ARBA" id="ARBA00022525"/>
    </source>
</evidence>
<dbReference type="PRINTS" id="PR00313">
    <property type="entry name" value="CABNDNGRPT"/>
</dbReference>
<dbReference type="InterPro" id="IPR003995">
    <property type="entry name" value="RTX_toxin_determinant-A"/>
</dbReference>
<evidence type="ECO:0000256" key="5">
    <source>
        <dbReference type="ARBA" id="ARBA00022737"/>
    </source>
</evidence>
<protein>
    <recommendedName>
        <fullName evidence="11">Triacylglycerol lipase</fullName>
    </recommendedName>
</protein>
<evidence type="ECO:0000256" key="6">
    <source>
        <dbReference type="ARBA" id="ARBA00023026"/>
    </source>
</evidence>
<keyword evidence="7" id="KW-0472">Membrane</keyword>
<feature type="compositionally biased region" description="Gly residues" evidence="8">
    <location>
        <begin position="495"/>
        <end position="506"/>
    </location>
</feature>
<dbReference type="InterPro" id="IPR001343">
    <property type="entry name" value="Hemolysn_Ca-bd"/>
</dbReference>
<keyword evidence="10" id="KW-1185">Reference proteome</keyword>
<dbReference type="PANTHER" id="PTHR38340">
    <property type="entry name" value="S-LAYER PROTEIN"/>
    <property type="match status" value="1"/>
</dbReference>
<dbReference type="InterPro" id="IPR018511">
    <property type="entry name" value="Hemolysin-typ_Ca-bd_CS"/>
</dbReference>
<dbReference type="EMBL" id="CP067136">
    <property type="protein sequence ID" value="WCR06802.1"/>
    <property type="molecule type" value="Genomic_DNA"/>
</dbReference>
<dbReference type="SUPFAM" id="SSF53474">
    <property type="entry name" value="alpha/beta-Hydrolases"/>
    <property type="match status" value="1"/>
</dbReference>
<dbReference type="Gene3D" id="3.40.50.1820">
    <property type="entry name" value="alpha/beta hydrolase"/>
    <property type="match status" value="1"/>
</dbReference>
<evidence type="ECO:0000256" key="8">
    <source>
        <dbReference type="SAM" id="MobiDB-lite"/>
    </source>
</evidence>
<dbReference type="InterPro" id="IPR029058">
    <property type="entry name" value="AB_hydrolase_fold"/>
</dbReference>
<keyword evidence="4" id="KW-0800">Toxin</keyword>
<evidence type="ECO:0000256" key="1">
    <source>
        <dbReference type="ARBA" id="ARBA00004370"/>
    </source>
</evidence>
<feature type="region of interest" description="Disordered" evidence="8">
    <location>
        <begin position="487"/>
        <end position="514"/>
    </location>
</feature>
<evidence type="ECO:0000313" key="10">
    <source>
        <dbReference type="Proteomes" id="UP001219349"/>
    </source>
</evidence>
<evidence type="ECO:0000256" key="7">
    <source>
        <dbReference type="ARBA" id="ARBA00023136"/>
    </source>
</evidence>
<dbReference type="RefSeq" id="WP_271885387.1">
    <property type="nucleotide sequence ID" value="NZ_CP067136.1"/>
</dbReference>
<dbReference type="Proteomes" id="UP001219349">
    <property type="component" value="Chromosome"/>
</dbReference>
<proteinExistence type="predicted"/>
<dbReference type="Pfam" id="PF00353">
    <property type="entry name" value="HemolysinCabind"/>
    <property type="match status" value="2"/>
</dbReference>
<dbReference type="InterPro" id="IPR050557">
    <property type="entry name" value="RTX_toxin/Mannuronan_C5-epim"/>
</dbReference>
<keyword evidence="6" id="KW-0843">Virulence</keyword>
<dbReference type="PROSITE" id="PS00330">
    <property type="entry name" value="HEMOLYSIN_CALCIUM"/>
    <property type="match status" value="1"/>
</dbReference>
<dbReference type="PRINTS" id="PR01488">
    <property type="entry name" value="RTXTOXINA"/>
</dbReference>